<protein>
    <submittedName>
        <fullName evidence="3">Uncharacterized protein</fullName>
    </submittedName>
</protein>
<accession>A0A177WA35</accession>
<dbReference type="EMBL" id="DS022300">
    <property type="protein sequence ID" value="OAJ36582.1"/>
    <property type="molecule type" value="Genomic_DNA"/>
</dbReference>
<keyword evidence="2" id="KW-0472">Membrane</keyword>
<evidence type="ECO:0000256" key="2">
    <source>
        <dbReference type="SAM" id="Phobius"/>
    </source>
</evidence>
<name>A0A177WA35_BATDL</name>
<feature type="region of interest" description="Disordered" evidence="1">
    <location>
        <begin position="84"/>
        <end position="113"/>
    </location>
</feature>
<reference evidence="3 4" key="1">
    <citation type="submission" date="2006-10" db="EMBL/GenBank/DDBJ databases">
        <title>The Genome Sequence of Batrachochytrium dendrobatidis JEL423.</title>
        <authorList>
            <consortium name="The Broad Institute Genome Sequencing Platform"/>
            <person name="Birren B."/>
            <person name="Lander E."/>
            <person name="Galagan J."/>
            <person name="Cuomo C."/>
            <person name="Devon K."/>
            <person name="Jaffe D."/>
            <person name="Butler J."/>
            <person name="Alvarez P."/>
            <person name="Gnerre S."/>
            <person name="Grabherr M."/>
            <person name="Kleber M."/>
            <person name="Mauceli E."/>
            <person name="Brockman W."/>
            <person name="Young S."/>
            <person name="LaButti K."/>
            <person name="Sykes S."/>
            <person name="DeCaprio D."/>
            <person name="Crawford M."/>
            <person name="Koehrsen M."/>
            <person name="Engels R."/>
            <person name="Montgomery P."/>
            <person name="Pearson M."/>
            <person name="Howarth C."/>
            <person name="Larson L."/>
            <person name="White J."/>
            <person name="O'Leary S."/>
            <person name="Kodira C."/>
            <person name="Zeng Q."/>
            <person name="Yandava C."/>
            <person name="Alvarado L."/>
            <person name="Longcore J."/>
            <person name="James T."/>
        </authorList>
    </citation>
    <scope>NUCLEOTIDE SEQUENCE [LARGE SCALE GENOMIC DNA]</scope>
    <source>
        <strain evidence="3 4">JEL423</strain>
    </source>
</reference>
<evidence type="ECO:0000313" key="4">
    <source>
        <dbReference type="Proteomes" id="UP000077115"/>
    </source>
</evidence>
<organism evidence="3 4">
    <name type="scientific">Batrachochytrium dendrobatidis (strain JEL423)</name>
    <dbReference type="NCBI Taxonomy" id="403673"/>
    <lineage>
        <taxon>Eukaryota</taxon>
        <taxon>Fungi</taxon>
        <taxon>Fungi incertae sedis</taxon>
        <taxon>Chytridiomycota</taxon>
        <taxon>Chytridiomycota incertae sedis</taxon>
        <taxon>Chytridiomycetes</taxon>
        <taxon>Rhizophydiales</taxon>
        <taxon>Rhizophydiales incertae sedis</taxon>
        <taxon>Batrachochytrium</taxon>
    </lineage>
</organism>
<dbReference type="VEuPathDB" id="FungiDB:BDEG_20744"/>
<evidence type="ECO:0000256" key="1">
    <source>
        <dbReference type="SAM" id="MobiDB-lite"/>
    </source>
</evidence>
<feature type="compositionally biased region" description="Low complexity" evidence="1">
    <location>
        <begin position="87"/>
        <end position="99"/>
    </location>
</feature>
<keyword evidence="2" id="KW-0812">Transmembrane</keyword>
<reference evidence="3 4" key="2">
    <citation type="submission" date="2016-05" db="EMBL/GenBank/DDBJ databases">
        <title>Lineage-specific infection strategies underlie the spectrum of fungal disease in amphibians.</title>
        <authorList>
            <person name="Cuomo C.A."/>
            <person name="Farrer R.A."/>
            <person name="James T."/>
            <person name="Longcore J."/>
            <person name="Birren B."/>
        </authorList>
    </citation>
    <scope>NUCLEOTIDE SEQUENCE [LARGE SCALE GENOMIC DNA]</scope>
    <source>
        <strain evidence="3 4">JEL423</strain>
    </source>
</reference>
<gene>
    <name evidence="3" type="ORF">BDEG_20744</name>
</gene>
<proteinExistence type="predicted"/>
<dbReference type="AlphaFoldDB" id="A0A177WA35"/>
<keyword evidence="2" id="KW-1133">Transmembrane helix</keyword>
<evidence type="ECO:0000313" key="3">
    <source>
        <dbReference type="EMBL" id="OAJ36582.1"/>
    </source>
</evidence>
<feature type="transmembrane region" description="Helical" evidence="2">
    <location>
        <begin position="53"/>
        <end position="77"/>
    </location>
</feature>
<sequence length="358" mass="40139">MPLDFSRIIDNLSVNHIVIAPAPITTHATPQTHANPYALLGSPHPFPYNIPSAFLVCTLILTCVVFAGIMITTVMSVHSRRLKSSRKYSSSSQQQSASKPTTRDQQRHLSQSSQLTVQGVIHNDNYFPSKSTNILLERQNTLTRYNSTSKSRIPPWQLPQQNSMVIAVATENETYIAPKMPLSIPTRKHSIGLKSKSASTFDYPLSNLSISNLKSHSRSDLSYSSQRNLISGRSEPSNLELQQALNAQRLFIENSTGQKLDYFDQGQPGQSARSLYSKEQGRTAKDEINSVLPRLSFQESSYNFMPEQEYADPQRNRINIALASALRTTRLSVSHLPKTADSHMRAKERDILDSYWSS</sequence>
<dbReference type="Proteomes" id="UP000077115">
    <property type="component" value="Unassembled WGS sequence"/>
</dbReference>